<keyword evidence="1" id="KW-0175">Coiled coil</keyword>
<evidence type="ECO:0000256" key="2">
    <source>
        <dbReference type="SAM" id="MobiDB-lite"/>
    </source>
</evidence>
<feature type="region of interest" description="Disordered" evidence="2">
    <location>
        <begin position="53"/>
        <end position="82"/>
    </location>
</feature>
<reference evidence="3" key="1">
    <citation type="submission" date="2019-03" db="EMBL/GenBank/DDBJ databases">
        <title>Long read genome sequence of the mycoparasitic Pythium oligandrum ATCC 38472 isolated from sugarbeet rhizosphere.</title>
        <authorList>
            <person name="Gaulin E."/>
        </authorList>
    </citation>
    <scope>NUCLEOTIDE SEQUENCE</scope>
    <source>
        <strain evidence="3">ATCC 38472_TT</strain>
    </source>
</reference>
<feature type="coiled-coil region" evidence="1">
    <location>
        <begin position="85"/>
        <end position="145"/>
    </location>
</feature>
<proteinExistence type="predicted"/>
<evidence type="ECO:0000313" key="4">
    <source>
        <dbReference type="Proteomes" id="UP000794436"/>
    </source>
</evidence>
<dbReference type="EMBL" id="SPLM01000112">
    <property type="protein sequence ID" value="TMW58269.1"/>
    <property type="molecule type" value="Genomic_DNA"/>
</dbReference>
<name>A0A8K1C7U8_PYTOL</name>
<organism evidence="3 4">
    <name type="scientific">Pythium oligandrum</name>
    <name type="common">Mycoparasitic fungus</name>
    <dbReference type="NCBI Taxonomy" id="41045"/>
    <lineage>
        <taxon>Eukaryota</taxon>
        <taxon>Sar</taxon>
        <taxon>Stramenopiles</taxon>
        <taxon>Oomycota</taxon>
        <taxon>Peronosporomycetes</taxon>
        <taxon>Pythiales</taxon>
        <taxon>Pythiaceae</taxon>
        <taxon>Pythium</taxon>
    </lineage>
</organism>
<accession>A0A8K1C7U8</accession>
<evidence type="ECO:0000256" key="1">
    <source>
        <dbReference type="SAM" id="Coils"/>
    </source>
</evidence>
<dbReference type="Proteomes" id="UP000794436">
    <property type="component" value="Unassembled WGS sequence"/>
</dbReference>
<sequence>MTMMTEEEETLSALAFVDAFELLDESTCDLDALLDDVDTATLAYWSSERPVLEGVTTSDSNDDGNETKEEEAKPRKRRVRTPERMARLKSTVQELEDQLKALQKPRDSSGDSMWGRIAEQQKKERARAEEENARLRAILAQEVDKMSELVVKRKNLELPREFDETIKRRRNTKRIMDDHDALDKQMLAMVTSMYETVDQVLDDPRSHKPKGDRRRVSELSRDEKTGGTVLESLQNQILPFEYHSASDVVWEMMASNPHRQRVTLLDDEDPEDEDMVVQIYDRSIQLPSGLAVNRGKAVSRRFNEANRVIQATVMVTEPVQVADKPLYGVYLQTRLLHVLEPAPMATKGHPLTLKRSLVILEPVVYDPEIPKEELRQVLGMLSWFVQIKDQKILDAHNREFENRLVESLASLCINDEREEKEADV</sequence>
<evidence type="ECO:0000313" key="3">
    <source>
        <dbReference type="EMBL" id="TMW58269.1"/>
    </source>
</evidence>
<comment type="caution">
    <text evidence="3">The sequence shown here is derived from an EMBL/GenBank/DDBJ whole genome shotgun (WGS) entry which is preliminary data.</text>
</comment>
<protein>
    <submittedName>
        <fullName evidence="3">Uncharacterized protein</fullName>
    </submittedName>
</protein>
<feature type="region of interest" description="Disordered" evidence="2">
    <location>
        <begin position="201"/>
        <end position="227"/>
    </location>
</feature>
<dbReference type="AlphaFoldDB" id="A0A8K1C7U8"/>
<gene>
    <name evidence="3" type="ORF">Poli38472_011857</name>
</gene>
<feature type="compositionally biased region" description="Basic and acidic residues" evidence="2">
    <location>
        <begin position="214"/>
        <end position="225"/>
    </location>
</feature>
<keyword evidence="4" id="KW-1185">Reference proteome</keyword>